<accession>A0A101RQN3</accession>
<gene>
    <name evidence="1" type="ORF">AQJ54_38845</name>
</gene>
<proteinExistence type="predicted"/>
<keyword evidence="2" id="KW-1185">Reference proteome</keyword>
<evidence type="ECO:0000313" key="2">
    <source>
        <dbReference type="Proteomes" id="UP000054375"/>
    </source>
</evidence>
<dbReference type="RefSeq" id="WP_062245757.1">
    <property type="nucleotide sequence ID" value="NZ_JBPJFL010000002.1"/>
</dbReference>
<dbReference type="AlphaFoldDB" id="A0A101RQN3"/>
<dbReference type="Gene3D" id="3.30.460.10">
    <property type="entry name" value="Beta Polymerase, domain 2"/>
    <property type="match status" value="1"/>
</dbReference>
<organism evidence="1 2">
    <name type="scientific">Streptomyces griseorubiginosus</name>
    <dbReference type="NCBI Taxonomy" id="67304"/>
    <lineage>
        <taxon>Bacteria</taxon>
        <taxon>Bacillati</taxon>
        <taxon>Actinomycetota</taxon>
        <taxon>Actinomycetes</taxon>
        <taxon>Kitasatosporales</taxon>
        <taxon>Streptomycetaceae</taxon>
        <taxon>Streptomyces</taxon>
    </lineage>
</organism>
<protein>
    <recommendedName>
        <fullName evidence="3">Polymerase nucleotidyl transferase domain-containing protein</fullName>
    </recommendedName>
</protein>
<dbReference type="InterPro" id="IPR043519">
    <property type="entry name" value="NT_sf"/>
</dbReference>
<comment type="caution">
    <text evidence="1">The sequence shown here is derived from an EMBL/GenBank/DDBJ whole genome shotgun (WGS) entry which is preliminary data.</text>
</comment>
<name>A0A101RQN3_9ACTN</name>
<sequence length="256" mass="27993">MDSEHPLSYDALVTRAVADPAVVGLVLKGSRAHDEMATEHSDHDLYVVVTDGATTELSSLHGQRSATLDLIVMPLAEFRAAGMPGFERYALARAQVVLDRLDGGTGIARLMAEKGRLDADEAFREAGDLLDAYANSLYRSLKNDRDAQPLAARLDAADSVRFLLELLFTLDRRPRPYNKYLEWELTRYPLPGWDTGALLEAVGRISSTGDAAVQRSVFARVETDVRRAGLGEVLDAWGEDLRLMRGEAAPSSSPPP</sequence>
<dbReference type="EMBL" id="LMWV01000033">
    <property type="protein sequence ID" value="KUN59947.1"/>
    <property type="molecule type" value="Genomic_DNA"/>
</dbReference>
<reference evidence="1 2" key="1">
    <citation type="submission" date="2015-10" db="EMBL/GenBank/DDBJ databases">
        <title>Draft genome sequence of Streptomyces griseorubiginosus DSM 40469, type strain for the species Streptomyces griseorubiginosus.</title>
        <authorList>
            <person name="Ruckert C."/>
            <person name="Winkler A."/>
            <person name="Kalinowski J."/>
            <person name="Kampfer P."/>
            <person name="Glaeser S."/>
        </authorList>
    </citation>
    <scope>NUCLEOTIDE SEQUENCE [LARGE SCALE GENOMIC DNA]</scope>
    <source>
        <strain evidence="1 2">DSM 40469</strain>
    </source>
</reference>
<dbReference type="Proteomes" id="UP000054375">
    <property type="component" value="Unassembled WGS sequence"/>
</dbReference>
<evidence type="ECO:0000313" key="1">
    <source>
        <dbReference type="EMBL" id="KUN59947.1"/>
    </source>
</evidence>
<evidence type="ECO:0008006" key="3">
    <source>
        <dbReference type="Google" id="ProtNLM"/>
    </source>
</evidence>